<dbReference type="EMBL" id="CP071249">
    <property type="protein sequence ID" value="UUF06921.1"/>
    <property type="molecule type" value="Genomic_DNA"/>
</dbReference>
<dbReference type="Proteomes" id="UP001058072">
    <property type="component" value="Chromosome"/>
</dbReference>
<gene>
    <name evidence="2" type="ORF">J0J69_05235</name>
    <name evidence="3" type="ORF">J0J70_11210</name>
</gene>
<keyword evidence="4" id="KW-1185">Reference proteome</keyword>
<proteinExistence type="predicted"/>
<keyword evidence="1" id="KW-1133">Transmembrane helix</keyword>
<feature type="transmembrane region" description="Helical" evidence="1">
    <location>
        <begin position="146"/>
        <end position="172"/>
    </location>
</feature>
<dbReference type="RefSeq" id="WP_055242531.1">
    <property type="nucleotide sequence ID" value="NZ_CP071249.1"/>
</dbReference>
<keyword evidence="1" id="KW-0812">Transmembrane</keyword>
<keyword evidence="1" id="KW-0472">Membrane</keyword>
<organism evidence="3 5">
    <name type="scientific">Turicibacter bilis</name>
    <dbReference type="NCBI Taxonomy" id="2735723"/>
    <lineage>
        <taxon>Bacteria</taxon>
        <taxon>Bacillati</taxon>
        <taxon>Bacillota</taxon>
        <taxon>Erysipelotrichia</taxon>
        <taxon>Erysipelotrichales</taxon>
        <taxon>Turicibacteraceae</taxon>
        <taxon>Turicibacter</taxon>
    </lineage>
</organism>
<dbReference type="EMBL" id="CP071250">
    <property type="protein sequence ID" value="UUF08149.1"/>
    <property type="molecule type" value="Genomic_DNA"/>
</dbReference>
<evidence type="ECO:0000313" key="4">
    <source>
        <dbReference type="Proteomes" id="UP001058016"/>
    </source>
</evidence>
<evidence type="ECO:0000313" key="3">
    <source>
        <dbReference type="EMBL" id="UUF08149.1"/>
    </source>
</evidence>
<feature type="transmembrane region" description="Helical" evidence="1">
    <location>
        <begin position="79"/>
        <end position="109"/>
    </location>
</feature>
<evidence type="ECO:0000313" key="5">
    <source>
        <dbReference type="Proteomes" id="UP001058072"/>
    </source>
</evidence>
<dbReference type="Proteomes" id="UP001058016">
    <property type="component" value="Chromosome"/>
</dbReference>
<accession>A0A9Q9CFS1</accession>
<evidence type="ECO:0008006" key="6">
    <source>
        <dbReference type="Google" id="ProtNLM"/>
    </source>
</evidence>
<dbReference type="AlphaFoldDB" id="A0A9Q9CFS1"/>
<evidence type="ECO:0000313" key="2">
    <source>
        <dbReference type="EMBL" id="UUF06921.1"/>
    </source>
</evidence>
<sequence>MNRRISKTLGLSQEAYLFDSPLYLTKSLLAIATGYIIGKQFPIAQLDMISVLLGVMYNLEPLNRTGVRSGVSQLIASTIGAAATGILVLAFGVNVFSISIGMVLTLYVCLKINWRLVSPVAIFTSIYMTQYIQVNEAGLPSIWLTFRLRIIALGLGVLIALFYNYIFSNLYYRKFAKKRLQYANEQVLNGLIYTAKVFQRTLPRGKRGYIQLFSQQMNDLDLVYSNIEALKTEFTILKKEVKLKEVNKLQEIAELYRDINHLTYDLNFLLESTPDVVLDKELELSLEEVIVVLESTDYTNSIVPPLHDLKVEKHYLDIGNPFAERIHKICEKVNLVVEKLQHLQ</sequence>
<name>A0A9Q9CFS1_9FIRM</name>
<protein>
    <recommendedName>
        <fullName evidence="6">FUSC family protein</fullName>
    </recommendedName>
</protein>
<reference evidence="3 4" key="1">
    <citation type="submission" date="2021-03" db="EMBL/GenBank/DDBJ databases">
        <title>Comparative Genomics and Metabolomics in the genus Turicibacter.</title>
        <authorList>
            <person name="Maki J."/>
            <person name="Looft T."/>
        </authorList>
    </citation>
    <scope>NUCLEOTIDE SEQUENCE</scope>
    <source>
        <strain evidence="3">ISU324</strain>
        <strain evidence="2 4">MMM721</strain>
    </source>
</reference>
<evidence type="ECO:0000256" key="1">
    <source>
        <dbReference type="SAM" id="Phobius"/>
    </source>
</evidence>